<name>A0A1Y0HY44_CELCE</name>
<accession>A0A1Y0HY44</accession>
<dbReference type="CDD" id="cd02233">
    <property type="entry name" value="cupin_HNL-like"/>
    <property type="match status" value="1"/>
</dbReference>
<dbReference type="AlphaFoldDB" id="A0A1Y0HY44"/>
<dbReference type="SUPFAM" id="SSF51182">
    <property type="entry name" value="RmlC-like cupins"/>
    <property type="match status" value="1"/>
</dbReference>
<dbReference type="InterPro" id="IPR047263">
    <property type="entry name" value="HNL-like_cupin"/>
</dbReference>
<feature type="domain" description="Cupin type-2" evidence="1">
    <location>
        <begin position="41"/>
        <end position="102"/>
    </location>
</feature>
<dbReference type="InterPro" id="IPR011051">
    <property type="entry name" value="RmlC_Cupin_sf"/>
</dbReference>
<proteinExistence type="predicted"/>
<dbReference type="Pfam" id="PF07883">
    <property type="entry name" value="Cupin_2"/>
    <property type="match status" value="1"/>
</dbReference>
<dbReference type="EMBL" id="CP021383">
    <property type="protein sequence ID" value="ARU52949.1"/>
    <property type="molecule type" value="Genomic_DNA"/>
</dbReference>
<protein>
    <submittedName>
        <fullName evidence="2">Cupin</fullName>
    </submittedName>
</protein>
<dbReference type="Proteomes" id="UP000196228">
    <property type="component" value="Chromosome"/>
</dbReference>
<dbReference type="Gene3D" id="2.60.120.10">
    <property type="entry name" value="Jelly Rolls"/>
    <property type="match status" value="1"/>
</dbReference>
<dbReference type="PANTHER" id="PTHR43698">
    <property type="entry name" value="RIBD C-TERMINAL DOMAIN CONTAINING PROTEIN"/>
    <property type="match status" value="1"/>
</dbReference>
<dbReference type="InterPro" id="IPR013096">
    <property type="entry name" value="Cupin_2"/>
</dbReference>
<evidence type="ECO:0000313" key="3">
    <source>
        <dbReference type="Proteomes" id="UP000196228"/>
    </source>
</evidence>
<organism evidence="2 3">
    <name type="scientific">Cellulosimicrobium cellulans</name>
    <name type="common">Arthrobacter luteus</name>
    <dbReference type="NCBI Taxonomy" id="1710"/>
    <lineage>
        <taxon>Bacteria</taxon>
        <taxon>Bacillati</taxon>
        <taxon>Actinomycetota</taxon>
        <taxon>Actinomycetes</taxon>
        <taxon>Micrococcales</taxon>
        <taxon>Promicromonosporaceae</taxon>
        <taxon>Cellulosimicrobium</taxon>
    </lineage>
</organism>
<evidence type="ECO:0000259" key="1">
    <source>
        <dbReference type="Pfam" id="PF07883"/>
    </source>
</evidence>
<dbReference type="PANTHER" id="PTHR43698:SF1">
    <property type="entry name" value="BLL4564 PROTEIN"/>
    <property type="match status" value="1"/>
</dbReference>
<dbReference type="KEGG" id="cceu:CBR64_17400"/>
<evidence type="ECO:0000313" key="2">
    <source>
        <dbReference type="EMBL" id="ARU52949.1"/>
    </source>
</evidence>
<reference evidence="2 3" key="1">
    <citation type="submission" date="2017-05" db="EMBL/GenBank/DDBJ databases">
        <authorList>
            <person name="Song R."/>
            <person name="Chenine A.L."/>
            <person name="Ruprecht R.M."/>
        </authorList>
    </citation>
    <scope>NUCLEOTIDE SEQUENCE [LARGE SCALE GENOMIC DNA]</scope>
    <source>
        <strain evidence="2 3">PSBB019</strain>
    </source>
</reference>
<gene>
    <name evidence="2" type="ORF">CBR64_17400</name>
</gene>
<dbReference type="InterPro" id="IPR014710">
    <property type="entry name" value="RmlC-like_jellyroll"/>
</dbReference>
<dbReference type="RefSeq" id="WP_087471889.1">
    <property type="nucleotide sequence ID" value="NZ_CP021383.1"/>
</dbReference>
<dbReference type="OrthoDB" id="9802489at2"/>
<sequence>MSTERQPRTPTVKGPASWFTGDVWFDAYYAGTEPSRARLNLVRFAPGAHTAWHLHAVGQTLHVTEGFGYVQSRGEEVVELRPGDTVHTPPGEWHWHGATGDRFLCHLALWEAPAPGVDEPETTWGDLLAPAEYPG</sequence>